<protein>
    <submittedName>
        <fullName evidence="2">Uncharacterized protein</fullName>
    </submittedName>
</protein>
<accession>A0A426YWC4</accession>
<evidence type="ECO:0000313" key="3">
    <source>
        <dbReference type="Proteomes" id="UP000287651"/>
    </source>
</evidence>
<dbReference type="EMBL" id="AMZH03009808">
    <property type="protein sequence ID" value="RRT56033.1"/>
    <property type="molecule type" value="Genomic_DNA"/>
</dbReference>
<evidence type="ECO:0000256" key="1">
    <source>
        <dbReference type="SAM" id="MobiDB-lite"/>
    </source>
</evidence>
<reference evidence="2 3" key="1">
    <citation type="journal article" date="2014" name="Agronomy (Basel)">
        <title>A Draft Genome Sequence for Ensete ventricosum, the Drought-Tolerant Tree Against Hunger.</title>
        <authorList>
            <person name="Harrison J."/>
            <person name="Moore K.A."/>
            <person name="Paszkiewicz K."/>
            <person name="Jones T."/>
            <person name="Grant M."/>
            <person name="Ambacheew D."/>
            <person name="Muzemil S."/>
            <person name="Studholme D.J."/>
        </authorList>
    </citation>
    <scope>NUCLEOTIDE SEQUENCE [LARGE SCALE GENOMIC DNA]</scope>
</reference>
<feature type="region of interest" description="Disordered" evidence="1">
    <location>
        <begin position="67"/>
        <end position="123"/>
    </location>
</feature>
<dbReference type="AlphaFoldDB" id="A0A426YWC4"/>
<name>A0A426YWC4_ENSVE</name>
<feature type="compositionally biased region" description="Basic and acidic residues" evidence="1">
    <location>
        <begin position="92"/>
        <end position="123"/>
    </location>
</feature>
<comment type="caution">
    <text evidence="2">The sequence shown here is derived from an EMBL/GenBank/DDBJ whole genome shotgun (WGS) entry which is preliminary data.</text>
</comment>
<organism evidence="2 3">
    <name type="scientific">Ensete ventricosum</name>
    <name type="common">Abyssinian banana</name>
    <name type="synonym">Musa ensete</name>
    <dbReference type="NCBI Taxonomy" id="4639"/>
    <lineage>
        <taxon>Eukaryota</taxon>
        <taxon>Viridiplantae</taxon>
        <taxon>Streptophyta</taxon>
        <taxon>Embryophyta</taxon>
        <taxon>Tracheophyta</taxon>
        <taxon>Spermatophyta</taxon>
        <taxon>Magnoliopsida</taxon>
        <taxon>Liliopsida</taxon>
        <taxon>Zingiberales</taxon>
        <taxon>Musaceae</taxon>
        <taxon>Ensete</taxon>
    </lineage>
</organism>
<evidence type="ECO:0000313" key="2">
    <source>
        <dbReference type="EMBL" id="RRT56033.1"/>
    </source>
</evidence>
<sequence>MKVWRRLTLEEEMLLRLGRSVDLKGNERNVAVIDLLSFDIEKELVAPSLGGAQGRWPRVEERIGRGIEKANGVQRRKRKPTHYKSPASTSTRDYRLIARRDRSTPMRRELPSEQRKQRMSERVAVDDSWVSTVSQRSCPRTNGDRNYCLTVGGSSLLPRRQSLGADLQDGLSGVGVPDETSLMLKSMP</sequence>
<proteinExistence type="predicted"/>
<gene>
    <name evidence="2" type="ORF">B296_00030933</name>
</gene>
<dbReference type="Proteomes" id="UP000287651">
    <property type="component" value="Unassembled WGS sequence"/>
</dbReference>